<dbReference type="Proteomes" id="UP000772434">
    <property type="component" value="Unassembled WGS sequence"/>
</dbReference>
<sequence length="110" mass="11588">MQANYHGTEIASGLQFVYDSFPKPLQRPVAVFLLTEGSAWDVSTCVEYTLSARLALPEQIMPGPFIRVFTLGIGSGASSDTCDSIARAGNGIAAYVKGGEPIAGKCARFG</sequence>
<evidence type="ECO:0000313" key="1">
    <source>
        <dbReference type="EMBL" id="KAF9062035.1"/>
    </source>
</evidence>
<dbReference type="SUPFAM" id="SSF53300">
    <property type="entry name" value="vWA-like"/>
    <property type="match status" value="1"/>
</dbReference>
<evidence type="ECO:0000313" key="2">
    <source>
        <dbReference type="Proteomes" id="UP000772434"/>
    </source>
</evidence>
<dbReference type="PANTHER" id="PTHR45737:SF6">
    <property type="entry name" value="VON WILLEBRAND FACTOR A DOMAIN-CONTAINING PROTEIN 5A"/>
    <property type="match status" value="1"/>
</dbReference>
<proteinExistence type="predicted"/>
<gene>
    <name evidence="1" type="ORF">BDP27DRAFT_306672</name>
</gene>
<comment type="caution">
    <text evidence="1">The sequence shown here is derived from an EMBL/GenBank/DDBJ whole genome shotgun (WGS) entry which is preliminary data.</text>
</comment>
<name>A0A9P5PH80_9AGAR</name>
<dbReference type="PANTHER" id="PTHR45737">
    <property type="entry name" value="VON WILLEBRAND FACTOR A DOMAIN-CONTAINING PROTEIN 5A"/>
    <property type="match status" value="1"/>
</dbReference>
<dbReference type="EMBL" id="JADNRY010000183">
    <property type="protein sequence ID" value="KAF9062035.1"/>
    <property type="molecule type" value="Genomic_DNA"/>
</dbReference>
<accession>A0A9P5PH80</accession>
<dbReference type="InterPro" id="IPR036465">
    <property type="entry name" value="vWFA_dom_sf"/>
</dbReference>
<reference evidence="1" key="1">
    <citation type="submission" date="2020-11" db="EMBL/GenBank/DDBJ databases">
        <authorList>
            <consortium name="DOE Joint Genome Institute"/>
            <person name="Ahrendt S."/>
            <person name="Riley R."/>
            <person name="Andreopoulos W."/>
            <person name="Labutti K."/>
            <person name="Pangilinan J."/>
            <person name="Ruiz-Duenas F.J."/>
            <person name="Barrasa J.M."/>
            <person name="Sanchez-Garcia M."/>
            <person name="Camarero S."/>
            <person name="Miyauchi S."/>
            <person name="Serrano A."/>
            <person name="Linde D."/>
            <person name="Babiker R."/>
            <person name="Drula E."/>
            <person name="Ayuso-Fernandez I."/>
            <person name="Pacheco R."/>
            <person name="Padilla G."/>
            <person name="Ferreira P."/>
            <person name="Barriuso J."/>
            <person name="Kellner H."/>
            <person name="Castanera R."/>
            <person name="Alfaro M."/>
            <person name="Ramirez L."/>
            <person name="Pisabarro A.G."/>
            <person name="Kuo A."/>
            <person name="Tritt A."/>
            <person name="Lipzen A."/>
            <person name="He G."/>
            <person name="Yan M."/>
            <person name="Ng V."/>
            <person name="Cullen D."/>
            <person name="Martin F."/>
            <person name="Rosso M.-N."/>
            <person name="Henrissat B."/>
            <person name="Hibbett D."/>
            <person name="Martinez A.T."/>
            <person name="Grigoriev I.V."/>
        </authorList>
    </citation>
    <scope>NUCLEOTIDE SEQUENCE</scope>
    <source>
        <strain evidence="1">AH 40177</strain>
    </source>
</reference>
<protein>
    <submittedName>
        <fullName evidence="1">Uncharacterized protein</fullName>
    </submittedName>
</protein>
<dbReference type="OrthoDB" id="1729737at2759"/>
<keyword evidence="2" id="KW-1185">Reference proteome</keyword>
<dbReference type="AlphaFoldDB" id="A0A9P5PH80"/>
<dbReference type="Gene3D" id="3.40.50.410">
    <property type="entry name" value="von Willebrand factor, type A domain"/>
    <property type="match status" value="1"/>
</dbReference>
<organism evidence="1 2">
    <name type="scientific">Rhodocollybia butyracea</name>
    <dbReference type="NCBI Taxonomy" id="206335"/>
    <lineage>
        <taxon>Eukaryota</taxon>
        <taxon>Fungi</taxon>
        <taxon>Dikarya</taxon>
        <taxon>Basidiomycota</taxon>
        <taxon>Agaricomycotina</taxon>
        <taxon>Agaricomycetes</taxon>
        <taxon>Agaricomycetidae</taxon>
        <taxon>Agaricales</taxon>
        <taxon>Marasmiineae</taxon>
        <taxon>Omphalotaceae</taxon>
        <taxon>Rhodocollybia</taxon>
    </lineage>
</organism>